<evidence type="ECO:0000259" key="1">
    <source>
        <dbReference type="Pfam" id="PF00535"/>
    </source>
</evidence>
<evidence type="ECO:0000313" key="2">
    <source>
        <dbReference type="EMBL" id="SMD10945.1"/>
    </source>
</evidence>
<dbReference type="Proteomes" id="UP000192738">
    <property type="component" value="Unassembled WGS sequence"/>
</dbReference>
<dbReference type="PANTHER" id="PTHR43630:SF2">
    <property type="entry name" value="GLYCOSYLTRANSFERASE"/>
    <property type="match status" value="1"/>
</dbReference>
<dbReference type="PANTHER" id="PTHR43630">
    <property type="entry name" value="POLY-BETA-1,6-N-ACETYL-D-GLUCOSAMINE SYNTHASE"/>
    <property type="match status" value="1"/>
</dbReference>
<dbReference type="EMBL" id="FWXI01000026">
    <property type="protein sequence ID" value="SMD10945.1"/>
    <property type="molecule type" value="Genomic_DNA"/>
</dbReference>
<dbReference type="Gene3D" id="3.90.550.10">
    <property type="entry name" value="Spore Coat Polysaccharide Biosynthesis Protein SpsA, Chain A"/>
    <property type="match status" value="1"/>
</dbReference>
<dbReference type="CDD" id="cd02511">
    <property type="entry name" value="Beta4Glucosyltransferase"/>
    <property type="match status" value="1"/>
</dbReference>
<name>A0A1W2EMR8_9FIRM</name>
<dbReference type="Pfam" id="PF00535">
    <property type="entry name" value="Glycos_transf_2"/>
    <property type="match status" value="1"/>
</dbReference>
<reference evidence="2 3" key="1">
    <citation type="submission" date="2017-04" db="EMBL/GenBank/DDBJ databases">
        <authorList>
            <person name="Afonso C.L."/>
            <person name="Miller P.J."/>
            <person name="Scott M.A."/>
            <person name="Spackman E."/>
            <person name="Goraichik I."/>
            <person name="Dimitrov K.M."/>
            <person name="Suarez D.L."/>
            <person name="Swayne D.E."/>
        </authorList>
    </citation>
    <scope>NUCLEOTIDE SEQUENCE [LARGE SCALE GENOMIC DNA]</scope>
    <source>
        <strain evidence="2 3">DSM 5090</strain>
    </source>
</reference>
<dbReference type="OrthoDB" id="9815923at2"/>
<organism evidence="2 3">
    <name type="scientific">Sporomusa malonica</name>
    <dbReference type="NCBI Taxonomy" id="112901"/>
    <lineage>
        <taxon>Bacteria</taxon>
        <taxon>Bacillati</taxon>
        <taxon>Bacillota</taxon>
        <taxon>Negativicutes</taxon>
        <taxon>Selenomonadales</taxon>
        <taxon>Sporomusaceae</taxon>
        <taxon>Sporomusa</taxon>
    </lineage>
</organism>
<dbReference type="SUPFAM" id="SSF48452">
    <property type="entry name" value="TPR-like"/>
    <property type="match status" value="1"/>
</dbReference>
<dbReference type="RefSeq" id="WP_084578032.1">
    <property type="nucleotide sequence ID" value="NZ_CP155572.1"/>
</dbReference>
<dbReference type="AlphaFoldDB" id="A0A1W2EMR8"/>
<protein>
    <submittedName>
        <fullName evidence="2">Glycosyl transferase family 2</fullName>
    </submittedName>
</protein>
<dbReference type="STRING" id="112901.SAMN04488500_12663"/>
<dbReference type="InterPro" id="IPR029044">
    <property type="entry name" value="Nucleotide-diphossugar_trans"/>
</dbReference>
<dbReference type="InterPro" id="IPR019734">
    <property type="entry name" value="TPR_rpt"/>
</dbReference>
<keyword evidence="2" id="KW-0808">Transferase</keyword>
<dbReference type="GO" id="GO:0016740">
    <property type="term" value="F:transferase activity"/>
    <property type="evidence" value="ECO:0007669"/>
    <property type="project" value="UniProtKB-KW"/>
</dbReference>
<keyword evidence="3" id="KW-1185">Reference proteome</keyword>
<evidence type="ECO:0000313" key="3">
    <source>
        <dbReference type="Proteomes" id="UP000192738"/>
    </source>
</evidence>
<accession>A0A1W2EMR8</accession>
<sequence length="373" mass="43862">MSEFAKQSQSPITISLCMIVKNEEATIERCLRSVKQIVDEIIIVDTGSTDKTKELVSQFTNNIFDFEWIDDFAAARNYAFSQATQEYILWLDADDVFLDQDRQQLLDLKSTLSREFEVVSMLYNLGFDQYGKVTSQIRRRRLVKREKNYRWLGAVHECLEAYGTQLETTIAVTHQPLGHDSDRNLKIYERRLLKGEVFSPRDLYYFANELKDHKLYNRAIEYYQRFLATKQGWVEDNIGACGSLADCYYQFNDVENQLKYIYISFQYDTPRADFCCRLGFHHLNNNQLKQAVFWYKIATQLDIANASWGLVNYPCSTWLPHLQLCVCYSRIGDYKLAYEHNEMAAKFIPDDPRIQHNRNFLRSQLGNENKQDT</sequence>
<gene>
    <name evidence="2" type="ORF">SAMN04488500_12663</name>
</gene>
<feature type="domain" description="Glycosyltransferase 2-like" evidence="1">
    <location>
        <begin position="15"/>
        <end position="124"/>
    </location>
</feature>
<dbReference type="SMART" id="SM00028">
    <property type="entry name" value="TPR"/>
    <property type="match status" value="3"/>
</dbReference>
<dbReference type="InterPro" id="IPR011990">
    <property type="entry name" value="TPR-like_helical_dom_sf"/>
</dbReference>
<dbReference type="SUPFAM" id="SSF53448">
    <property type="entry name" value="Nucleotide-diphospho-sugar transferases"/>
    <property type="match status" value="1"/>
</dbReference>
<proteinExistence type="predicted"/>
<dbReference type="InterPro" id="IPR001173">
    <property type="entry name" value="Glyco_trans_2-like"/>
</dbReference>
<dbReference type="Gene3D" id="1.25.40.10">
    <property type="entry name" value="Tetratricopeptide repeat domain"/>
    <property type="match status" value="1"/>
</dbReference>